<dbReference type="Gene3D" id="3.40.50.150">
    <property type="entry name" value="Vaccinia Virus protein VP39"/>
    <property type="match status" value="1"/>
</dbReference>
<dbReference type="Proteomes" id="UP001447188">
    <property type="component" value="Unassembled WGS sequence"/>
</dbReference>
<dbReference type="PROSITE" id="PS01279">
    <property type="entry name" value="PCMT"/>
    <property type="match status" value="1"/>
</dbReference>
<proteinExistence type="inferred from homology"/>
<keyword evidence="4" id="KW-0963">Cytoplasm</keyword>
<dbReference type="InterPro" id="IPR029063">
    <property type="entry name" value="SAM-dependent_MTases_sf"/>
</dbReference>
<comment type="caution">
    <text evidence="8">The sequence shown here is derived from an EMBL/GenBank/DDBJ whole genome shotgun (WGS) entry which is preliminary data.</text>
</comment>
<keyword evidence="5" id="KW-0489">Methyltransferase</keyword>
<dbReference type="InterPro" id="IPR000682">
    <property type="entry name" value="PCMT"/>
</dbReference>
<keyword evidence="9" id="KW-1185">Reference proteome</keyword>
<dbReference type="SUPFAM" id="SSF53335">
    <property type="entry name" value="S-adenosyl-L-methionine-dependent methyltransferases"/>
    <property type="match status" value="1"/>
</dbReference>
<evidence type="ECO:0000256" key="6">
    <source>
        <dbReference type="ARBA" id="ARBA00022679"/>
    </source>
</evidence>
<keyword evidence="7" id="KW-0949">S-adenosyl-L-methionine</keyword>
<sequence length="191" mass="20611">MSWRCSSSSNEGLVANLYKHGLIKSASVREALSKAAEALLDRLGPGKKVLDIGSGSGYLTAVLAHLVPGGQVIGVEHIQQLCDLSINNLKKSPEHEKMLQDGAIKIIKGDGRLGYPEGGPYDAIHVGAAASTIHQRLIEQLNSPGRMFIPVDGGFSQHIWVVDKDEKGNVVHEKQYGVLYVPLTDAKEYTD</sequence>
<comment type="subcellular location">
    <subcellularLocation>
        <location evidence="1">Cytoplasm</location>
    </subcellularLocation>
</comment>
<name>A0ABR3GPF1_9PEZI</name>
<evidence type="ECO:0000313" key="8">
    <source>
        <dbReference type="EMBL" id="KAL0637785.1"/>
    </source>
</evidence>
<accession>A0ABR3GPF1</accession>
<evidence type="ECO:0000256" key="1">
    <source>
        <dbReference type="ARBA" id="ARBA00004496"/>
    </source>
</evidence>
<evidence type="ECO:0000313" key="9">
    <source>
        <dbReference type="Proteomes" id="UP001447188"/>
    </source>
</evidence>
<evidence type="ECO:0000256" key="3">
    <source>
        <dbReference type="ARBA" id="ARBA00011890"/>
    </source>
</evidence>
<dbReference type="EMBL" id="JBBBZM010000030">
    <property type="protein sequence ID" value="KAL0637785.1"/>
    <property type="molecule type" value="Genomic_DNA"/>
</dbReference>
<evidence type="ECO:0000256" key="4">
    <source>
        <dbReference type="ARBA" id="ARBA00022490"/>
    </source>
</evidence>
<evidence type="ECO:0000256" key="5">
    <source>
        <dbReference type="ARBA" id="ARBA00022603"/>
    </source>
</evidence>
<evidence type="ECO:0000256" key="2">
    <source>
        <dbReference type="ARBA" id="ARBA00005369"/>
    </source>
</evidence>
<keyword evidence="6" id="KW-0808">Transferase</keyword>
<dbReference type="PANTHER" id="PTHR11579:SF0">
    <property type="entry name" value="PROTEIN-L-ISOASPARTATE(D-ASPARTATE) O-METHYLTRANSFERASE"/>
    <property type="match status" value="1"/>
</dbReference>
<gene>
    <name evidence="8" type="ORF">Q9L58_003175</name>
</gene>
<evidence type="ECO:0000256" key="7">
    <source>
        <dbReference type="ARBA" id="ARBA00022691"/>
    </source>
</evidence>
<dbReference type="PANTHER" id="PTHR11579">
    <property type="entry name" value="PROTEIN-L-ISOASPARTATE O-METHYLTRANSFERASE"/>
    <property type="match status" value="1"/>
</dbReference>
<reference evidence="8 9" key="1">
    <citation type="submission" date="2024-02" db="EMBL/GenBank/DDBJ databases">
        <title>Discinaceae phylogenomics.</title>
        <authorList>
            <person name="Dirks A.C."/>
            <person name="James T.Y."/>
        </authorList>
    </citation>
    <scope>NUCLEOTIDE SEQUENCE [LARGE SCALE GENOMIC DNA]</scope>
    <source>
        <strain evidence="8 9">ACD0624</strain>
    </source>
</reference>
<dbReference type="CDD" id="cd02440">
    <property type="entry name" value="AdoMet_MTases"/>
    <property type="match status" value="1"/>
</dbReference>
<dbReference type="EC" id="2.1.1.77" evidence="3"/>
<comment type="similarity">
    <text evidence="2">Belongs to the methyltransferase superfamily. L-isoaspartyl/D-aspartyl protein methyltransferase family.</text>
</comment>
<protein>
    <recommendedName>
        <fullName evidence="3">protein-L-isoaspartate(D-aspartate) O-methyltransferase</fullName>
        <ecNumber evidence="3">2.1.1.77</ecNumber>
    </recommendedName>
</protein>
<dbReference type="Pfam" id="PF01135">
    <property type="entry name" value="PCMT"/>
    <property type="match status" value="1"/>
</dbReference>
<organism evidence="8 9">
    <name type="scientific">Discina gigas</name>
    <dbReference type="NCBI Taxonomy" id="1032678"/>
    <lineage>
        <taxon>Eukaryota</taxon>
        <taxon>Fungi</taxon>
        <taxon>Dikarya</taxon>
        <taxon>Ascomycota</taxon>
        <taxon>Pezizomycotina</taxon>
        <taxon>Pezizomycetes</taxon>
        <taxon>Pezizales</taxon>
        <taxon>Discinaceae</taxon>
        <taxon>Discina</taxon>
    </lineage>
</organism>